<proteinExistence type="predicted"/>
<evidence type="ECO:0008006" key="4">
    <source>
        <dbReference type="Google" id="ProtNLM"/>
    </source>
</evidence>
<gene>
    <name evidence="2" type="ORF">SAMN02745249_01271</name>
</gene>
<keyword evidence="1" id="KW-1133">Transmembrane helix</keyword>
<evidence type="ECO:0000313" key="3">
    <source>
        <dbReference type="Proteomes" id="UP000184128"/>
    </source>
</evidence>
<dbReference type="AlphaFoldDB" id="A0A1M4WTD0"/>
<organism evidence="2 3">
    <name type="scientific">Atopostipes suicloacalis DSM 15692</name>
    <dbReference type="NCBI Taxonomy" id="1121025"/>
    <lineage>
        <taxon>Bacteria</taxon>
        <taxon>Bacillati</taxon>
        <taxon>Bacillota</taxon>
        <taxon>Bacilli</taxon>
        <taxon>Lactobacillales</taxon>
        <taxon>Carnobacteriaceae</taxon>
        <taxon>Atopostipes</taxon>
    </lineage>
</organism>
<evidence type="ECO:0000256" key="1">
    <source>
        <dbReference type="SAM" id="Phobius"/>
    </source>
</evidence>
<sequence length="72" mass="8375">MNQKNLLGPIIIRFLFFAVNFFFLVQINGIDGWGFLSVLLAFFATRDFVQGVRLAQIYYHLSKNSNDQDKKD</sequence>
<keyword evidence="1" id="KW-0812">Transmembrane</keyword>
<dbReference type="EMBL" id="FQUF01000017">
    <property type="protein sequence ID" value="SHE84541.1"/>
    <property type="molecule type" value="Genomic_DNA"/>
</dbReference>
<feature type="transmembrane region" description="Helical" evidence="1">
    <location>
        <begin position="7"/>
        <end position="27"/>
    </location>
</feature>
<dbReference type="RefSeq" id="WP_073297914.1">
    <property type="nucleotide sequence ID" value="NZ_FQUF01000017.1"/>
</dbReference>
<reference evidence="2 3" key="1">
    <citation type="submission" date="2016-11" db="EMBL/GenBank/DDBJ databases">
        <authorList>
            <person name="Jaros S."/>
            <person name="Januszkiewicz K."/>
            <person name="Wedrychowicz H."/>
        </authorList>
    </citation>
    <scope>NUCLEOTIDE SEQUENCE [LARGE SCALE GENOMIC DNA]</scope>
    <source>
        <strain evidence="2 3">DSM 15692</strain>
    </source>
</reference>
<keyword evidence="1" id="KW-0472">Membrane</keyword>
<accession>A0A1M4WTD0</accession>
<keyword evidence="3" id="KW-1185">Reference proteome</keyword>
<dbReference type="OrthoDB" id="2355666at2"/>
<evidence type="ECO:0000313" key="2">
    <source>
        <dbReference type="EMBL" id="SHE84541.1"/>
    </source>
</evidence>
<protein>
    <recommendedName>
        <fullName evidence="4">DUF4305 domain-containing protein</fullName>
    </recommendedName>
</protein>
<dbReference type="Proteomes" id="UP000184128">
    <property type="component" value="Unassembled WGS sequence"/>
</dbReference>
<name>A0A1M4WTD0_9LACT</name>